<dbReference type="InterPro" id="IPR018109">
    <property type="entry name" value="Folylpolyglutamate_synth_CS"/>
</dbReference>
<keyword evidence="14" id="KW-1185">Reference proteome</keyword>
<dbReference type="Proteomes" id="UP001254848">
    <property type="component" value="Unassembled WGS sequence"/>
</dbReference>
<dbReference type="NCBIfam" id="TIGR01499">
    <property type="entry name" value="folC"/>
    <property type="match status" value="1"/>
</dbReference>
<evidence type="ECO:0000256" key="9">
    <source>
        <dbReference type="ARBA" id="ARBA00047493"/>
    </source>
</evidence>
<dbReference type="InterPro" id="IPR013221">
    <property type="entry name" value="Mur_ligase_cen"/>
</dbReference>
<accession>A0ABU3P144</accession>
<comment type="similarity">
    <text evidence="1 10">Belongs to the folylpolyglutamate synthase family.</text>
</comment>
<evidence type="ECO:0000313" key="13">
    <source>
        <dbReference type="EMBL" id="MDT8902312.1"/>
    </source>
</evidence>
<evidence type="ECO:0000256" key="6">
    <source>
        <dbReference type="ARBA" id="ARBA00022840"/>
    </source>
</evidence>
<dbReference type="InterPro" id="IPR001645">
    <property type="entry name" value="Folylpolyglutamate_synth"/>
</dbReference>
<dbReference type="SUPFAM" id="SSF53623">
    <property type="entry name" value="MurD-like peptide ligases, catalytic domain"/>
    <property type="match status" value="1"/>
</dbReference>
<keyword evidence="3 10" id="KW-0436">Ligase</keyword>
<proteinExistence type="inferred from homology"/>
<dbReference type="Gene3D" id="3.90.190.20">
    <property type="entry name" value="Mur ligase, C-terminal domain"/>
    <property type="match status" value="1"/>
</dbReference>
<dbReference type="PROSITE" id="PS01012">
    <property type="entry name" value="FOLYLPOLYGLU_SYNT_2"/>
    <property type="match status" value="1"/>
</dbReference>
<dbReference type="RefSeq" id="WP_413780796.1">
    <property type="nucleotide sequence ID" value="NZ_JAUOZS010000001.1"/>
</dbReference>
<reference evidence="13 14" key="1">
    <citation type="submission" date="2023-07" db="EMBL/GenBank/DDBJ databases">
        <title>The novel representative of Negativicutes class, Anaeroselena agilis gen. nov. sp. nov.</title>
        <authorList>
            <person name="Prokofeva M.I."/>
            <person name="Elcheninov A.G."/>
            <person name="Klyukina A."/>
            <person name="Kublanov I.V."/>
            <person name="Frolov E.N."/>
            <person name="Podosokorskaya O.A."/>
        </authorList>
    </citation>
    <scope>NUCLEOTIDE SEQUENCE [LARGE SCALE GENOMIC DNA]</scope>
    <source>
        <strain evidence="13 14">4137-cl</strain>
    </source>
</reference>
<dbReference type="PANTHER" id="PTHR11136:SF0">
    <property type="entry name" value="DIHYDROFOLATE SYNTHETASE-RELATED"/>
    <property type="match status" value="1"/>
</dbReference>
<evidence type="ECO:0000256" key="5">
    <source>
        <dbReference type="ARBA" id="ARBA00022741"/>
    </source>
</evidence>
<evidence type="ECO:0000259" key="11">
    <source>
        <dbReference type="Pfam" id="PF02875"/>
    </source>
</evidence>
<dbReference type="InterPro" id="IPR036615">
    <property type="entry name" value="Mur_ligase_C_dom_sf"/>
</dbReference>
<evidence type="ECO:0000259" key="12">
    <source>
        <dbReference type="Pfam" id="PF08245"/>
    </source>
</evidence>
<dbReference type="InterPro" id="IPR004101">
    <property type="entry name" value="Mur_ligase_C"/>
</dbReference>
<organism evidence="13 14">
    <name type="scientific">Anaeroselena agilis</name>
    <dbReference type="NCBI Taxonomy" id="3063788"/>
    <lineage>
        <taxon>Bacteria</taxon>
        <taxon>Bacillati</taxon>
        <taxon>Bacillota</taxon>
        <taxon>Negativicutes</taxon>
        <taxon>Acetonemataceae</taxon>
        <taxon>Anaeroselena</taxon>
    </lineage>
</organism>
<dbReference type="Pfam" id="PF02875">
    <property type="entry name" value="Mur_ligase_C"/>
    <property type="match status" value="1"/>
</dbReference>
<dbReference type="EMBL" id="JAUOZS010000001">
    <property type="protein sequence ID" value="MDT8902312.1"/>
    <property type="molecule type" value="Genomic_DNA"/>
</dbReference>
<evidence type="ECO:0000256" key="7">
    <source>
        <dbReference type="ARBA" id="ARBA00022842"/>
    </source>
</evidence>
<dbReference type="PIRSF" id="PIRSF001563">
    <property type="entry name" value="Folylpolyglu_synth"/>
    <property type="match status" value="1"/>
</dbReference>
<keyword evidence="7" id="KW-0460">Magnesium</keyword>
<keyword evidence="6 10" id="KW-0067">ATP-binding</keyword>
<evidence type="ECO:0000256" key="1">
    <source>
        <dbReference type="ARBA" id="ARBA00008276"/>
    </source>
</evidence>
<evidence type="ECO:0000256" key="10">
    <source>
        <dbReference type="PIRNR" id="PIRNR001563"/>
    </source>
</evidence>
<dbReference type="PANTHER" id="PTHR11136">
    <property type="entry name" value="FOLYLPOLYGLUTAMATE SYNTHASE-RELATED"/>
    <property type="match status" value="1"/>
</dbReference>
<evidence type="ECO:0000256" key="2">
    <source>
        <dbReference type="ARBA" id="ARBA00013025"/>
    </source>
</evidence>
<evidence type="ECO:0000256" key="4">
    <source>
        <dbReference type="ARBA" id="ARBA00022723"/>
    </source>
</evidence>
<evidence type="ECO:0000313" key="14">
    <source>
        <dbReference type="Proteomes" id="UP001254848"/>
    </source>
</evidence>
<dbReference type="EC" id="6.3.2.17" evidence="2"/>
<dbReference type="GO" id="GO:0016874">
    <property type="term" value="F:ligase activity"/>
    <property type="evidence" value="ECO:0007669"/>
    <property type="project" value="UniProtKB-KW"/>
</dbReference>
<feature type="domain" description="Mur ligase central" evidence="12">
    <location>
        <begin position="44"/>
        <end position="271"/>
    </location>
</feature>
<feature type="domain" description="Mur ligase C-terminal" evidence="11">
    <location>
        <begin position="297"/>
        <end position="414"/>
    </location>
</feature>
<dbReference type="Gene3D" id="3.40.1190.10">
    <property type="entry name" value="Mur-like, catalytic domain"/>
    <property type="match status" value="1"/>
</dbReference>
<comment type="catalytic activity">
    <reaction evidence="9">
        <text>(6S)-5,6,7,8-tetrahydrofolyl-(gamma-L-Glu)(n) + L-glutamate + ATP = (6S)-5,6,7,8-tetrahydrofolyl-(gamma-L-Glu)(n+1) + ADP + phosphate + H(+)</text>
        <dbReference type="Rhea" id="RHEA:10580"/>
        <dbReference type="Rhea" id="RHEA-COMP:14738"/>
        <dbReference type="Rhea" id="RHEA-COMP:14740"/>
        <dbReference type="ChEBI" id="CHEBI:15378"/>
        <dbReference type="ChEBI" id="CHEBI:29985"/>
        <dbReference type="ChEBI" id="CHEBI:30616"/>
        <dbReference type="ChEBI" id="CHEBI:43474"/>
        <dbReference type="ChEBI" id="CHEBI:141005"/>
        <dbReference type="ChEBI" id="CHEBI:456216"/>
        <dbReference type="EC" id="6.3.2.17"/>
    </reaction>
</comment>
<comment type="caution">
    <text evidence="13">The sequence shown here is derived from an EMBL/GenBank/DDBJ whole genome shotgun (WGS) entry which is preliminary data.</text>
</comment>
<dbReference type="SUPFAM" id="SSF53244">
    <property type="entry name" value="MurD-like peptide ligases, peptide-binding domain"/>
    <property type="match status" value="1"/>
</dbReference>
<protein>
    <recommendedName>
        <fullName evidence="2">tetrahydrofolate synthase</fullName>
        <ecNumber evidence="2">6.3.2.17</ecNumber>
    </recommendedName>
    <alternativeName>
        <fullName evidence="8">Tetrahydrofolylpolyglutamate synthase</fullName>
    </alternativeName>
</protein>
<dbReference type="InterPro" id="IPR036565">
    <property type="entry name" value="Mur-like_cat_sf"/>
</dbReference>
<sequence length="427" mass="44292">MTYEQALAYLDTLGKFGINLGLARIEKLLALMGNPERRYRTVHVTGTNGKGSTTAMLAAILCAAGIRTGMYTSPHLSDYTERFVVDGEQISRAEFAAAIAHTRGFVDAMVADGWEHPTEFEVLTAAAFHWFAAAGVEYAVIEVGLGGLLDSTNVVIPAVSVITNVSLEHTDRCGGTVAAIAAHKAGIIKPGTPAVTAARGAALDVIRREADAKGAQLAVLGRDFYAEPAGLDGWRQQVAFVSRRHGDLGRFPVSLLGRHQAENAAVAIMAALVLADGDKRVSRAAIRDGLAGARWPGRFEVVPGRPTVVIDGAHNPAGAAVLRATLDEVFPGRPVVFVLGILADKDVAGVTAALVRAADSVVAVKPLSDRAAEPAAVLRGLAAGSAVAAGTVAEGIDRAREMAGPDGLVCIAGSLYLVGAARDCVIV</sequence>
<evidence type="ECO:0000256" key="3">
    <source>
        <dbReference type="ARBA" id="ARBA00022598"/>
    </source>
</evidence>
<keyword evidence="5 10" id="KW-0547">Nucleotide-binding</keyword>
<evidence type="ECO:0000256" key="8">
    <source>
        <dbReference type="ARBA" id="ARBA00030592"/>
    </source>
</evidence>
<dbReference type="Pfam" id="PF08245">
    <property type="entry name" value="Mur_ligase_M"/>
    <property type="match status" value="1"/>
</dbReference>
<keyword evidence="4" id="KW-0479">Metal-binding</keyword>
<gene>
    <name evidence="13" type="ORF">Q4T40_13740</name>
</gene>
<name>A0ABU3P144_9FIRM</name>